<evidence type="ECO:0000256" key="7">
    <source>
        <dbReference type="SAM" id="MobiDB-lite"/>
    </source>
</evidence>
<feature type="region of interest" description="Disordered" evidence="7">
    <location>
        <begin position="52"/>
        <end position="93"/>
    </location>
</feature>
<comment type="function">
    <text evidence="5">May be involved in regulation of tRNA subcellular distribution.</text>
</comment>
<evidence type="ECO:0000313" key="10">
    <source>
        <dbReference type="Proteomes" id="UP001165063"/>
    </source>
</evidence>
<dbReference type="Pfam" id="PF01182">
    <property type="entry name" value="Glucosamine_iso"/>
    <property type="match status" value="1"/>
</dbReference>
<dbReference type="SUPFAM" id="SSF100950">
    <property type="entry name" value="NagB/RpiA/CoA transferase-like"/>
    <property type="match status" value="1"/>
</dbReference>
<dbReference type="GO" id="GO:0006098">
    <property type="term" value="P:pentose-phosphate shunt"/>
    <property type="evidence" value="ECO:0007669"/>
    <property type="project" value="InterPro"/>
</dbReference>
<feature type="domain" description="Glucosamine/galactosamine-6-phosphate isomerase" evidence="8">
    <location>
        <begin position="84"/>
        <end position="296"/>
    </location>
</feature>
<dbReference type="PANTHER" id="PTHR11054">
    <property type="entry name" value="6-PHOSPHOGLUCONOLACTONASE"/>
    <property type="match status" value="1"/>
</dbReference>
<dbReference type="InterPro" id="IPR005900">
    <property type="entry name" value="6-phosphogluconolactonase_DevB"/>
</dbReference>
<evidence type="ECO:0000256" key="1">
    <source>
        <dbReference type="ARBA" id="ARBA00004496"/>
    </source>
</evidence>
<dbReference type="GO" id="GO:0017057">
    <property type="term" value="F:6-phosphogluconolactonase activity"/>
    <property type="evidence" value="ECO:0007669"/>
    <property type="project" value="InterPro"/>
</dbReference>
<dbReference type="NCBIfam" id="TIGR01198">
    <property type="entry name" value="pgl"/>
    <property type="match status" value="1"/>
</dbReference>
<accession>A0A9W6YKK2</accession>
<evidence type="ECO:0000259" key="8">
    <source>
        <dbReference type="Pfam" id="PF01182"/>
    </source>
</evidence>
<evidence type="ECO:0000256" key="2">
    <source>
        <dbReference type="ARBA" id="ARBA00010662"/>
    </source>
</evidence>
<keyword evidence="3" id="KW-0963">Cytoplasm</keyword>
<dbReference type="EMBL" id="BSXU01000021">
    <property type="protein sequence ID" value="GMG18896.1"/>
    <property type="molecule type" value="Genomic_DNA"/>
</dbReference>
<dbReference type="Proteomes" id="UP001165063">
    <property type="component" value="Unassembled WGS sequence"/>
</dbReference>
<dbReference type="CDD" id="cd01400">
    <property type="entry name" value="6PGL"/>
    <property type="match status" value="1"/>
</dbReference>
<dbReference type="PANTHER" id="PTHR11054:SF0">
    <property type="entry name" value="6-PHOSPHOGLUCONOLACTONASE"/>
    <property type="match status" value="1"/>
</dbReference>
<keyword evidence="4" id="KW-0597">Phosphoprotein</keyword>
<comment type="subcellular location">
    <subcellularLocation>
        <location evidence="1">Cytoplasm</location>
    </subcellularLocation>
</comment>
<evidence type="ECO:0000256" key="6">
    <source>
        <dbReference type="RuleBase" id="RU365095"/>
    </source>
</evidence>
<dbReference type="GO" id="GO:0005975">
    <property type="term" value="P:carbohydrate metabolic process"/>
    <property type="evidence" value="ECO:0007669"/>
    <property type="project" value="InterPro"/>
</dbReference>
<dbReference type="InterPro" id="IPR006148">
    <property type="entry name" value="Glc/Gal-6P_isomerase"/>
</dbReference>
<keyword evidence="10" id="KW-1185">Reference proteome</keyword>
<organism evidence="9 10">
    <name type="scientific">Ambrosiozyma monospora</name>
    <name type="common">Yeast</name>
    <name type="synonym">Endomycopsis monosporus</name>
    <dbReference type="NCBI Taxonomy" id="43982"/>
    <lineage>
        <taxon>Eukaryota</taxon>
        <taxon>Fungi</taxon>
        <taxon>Dikarya</taxon>
        <taxon>Ascomycota</taxon>
        <taxon>Saccharomycotina</taxon>
        <taxon>Pichiomycetes</taxon>
        <taxon>Pichiales</taxon>
        <taxon>Pichiaceae</taxon>
        <taxon>Ambrosiozyma</taxon>
    </lineage>
</organism>
<dbReference type="GO" id="GO:0005737">
    <property type="term" value="C:cytoplasm"/>
    <property type="evidence" value="ECO:0007669"/>
    <property type="project" value="UniProtKB-SubCell"/>
</dbReference>
<feature type="compositionally biased region" description="Polar residues" evidence="7">
    <location>
        <begin position="52"/>
        <end position="69"/>
    </location>
</feature>
<dbReference type="GO" id="GO:0006409">
    <property type="term" value="P:tRNA export from nucleus"/>
    <property type="evidence" value="ECO:0007669"/>
    <property type="project" value="UniProtKB-ARBA"/>
</dbReference>
<feature type="compositionally biased region" description="Basic residues" evidence="7">
    <location>
        <begin position="70"/>
        <end position="85"/>
    </location>
</feature>
<comment type="caution">
    <text evidence="9">The sequence shown here is derived from an EMBL/GenBank/DDBJ whole genome shotgun (WGS) entry which is preliminary data.</text>
</comment>
<dbReference type="FunFam" id="3.40.50.1360:FF:000017">
    <property type="entry name" value="6-phosphogluconolactonase-like protein"/>
    <property type="match status" value="1"/>
</dbReference>
<reference evidence="9" key="1">
    <citation type="submission" date="2023-04" db="EMBL/GenBank/DDBJ databases">
        <title>Ambrosiozyma monospora NBRC 1965.</title>
        <authorList>
            <person name="Ichikawa N."/>
            <person name="Sato H."/>
            <person name="Tonouchi N."/>
        </authorList>
    </citation>
    <scope>NUCLEOTIDE SEQUENCE</scope>
    <source>
        <strain evidence="9">NBRC 1965</strain>
    </source>
</reference>
<dbReference type="OrthoDB" id="432544at2759"/>
<comment type="similarity">
    <text evidence="2 6">Belongs to the glucosamine/galactosamine-6-phosphate isomerase family. 6-phosphogluconolactonase subfamily.</text>
</comment>
<dbReference type="InterPro" id="IPR037171">
    <property type="entry name" value="NagB/RpiA_transferase-like"/>
</dbReference>
<evidence type="ECO:0000256" key="3">
    <source>
        <dbReference type="ARBA" id="ARBA00022490"/>
    </source>
</evidence>
<gene>
    <name evidence="9" type="ORF">Amon01_000006100</name>
</gene>
<name>A0A9W6YKK2_AMBMO</name>
<evidence type="ECO:0000256" key="5">
    <source>
        <dbReference type="ARBA" id="ARBA00054376"/>
    </source>
</evidence>
<sequence length="321" mass="35511">MTTAVPLIYCFPEFSGVAEAVADHILAAQNYALYNDYNKKVPALSATASNTSLRTGFSSSSSNTHLPRSNSHHHSASVSKSRKEKRLQEKQENRRFKIGLSGGSLIQVLEEGLLKRDDIEWNKWDVYFADERLVPFDSKDSNYGKAKRKIFDNIPAGNGRPNVFPIDISLINDPQECADQYEKTLIKGFASKDSVKLPIFDLILLGCAPDGHVASLFPNQESLRENYAWCTPIEDAPSGPQKRISLTVPVICHAHRVSFVVEGATKAPVIKTIMERPDKGLPASIINEKAAGKIAWFVDSDAVSDVDGITKKTYKFLVNTK</sequence>
<evidence type="ECO:0000256" key="4">
    <source>
        <dbReference type="ARBA" id="ARBA00022553"/>
    </source>
</evidence>
<evidence type="ECO:0000313" key="9">
    <source>
        <dbReference type="EMBL" id="GMG18896.1"/>
    </source>
</evidence>
<protein>
    <recommendedName>
        <fullName evidence="6">6-phosphogluconolactonase-like protein</fullName>
    </recommendedName>
</protein>
<dbReference type="InterPro" id="IPR039104">
    <property type="entry name" value="6PGL"/>
</dbReference>
<dbReference type="AlphaFoldDB" id="A0A9W6YKK2"/>
<dbReference type="Gene3D" id="3.40.50.1360">
    <property type="match status" value="1"/>
</dbReference>
<proteinExistence type="inferred from homology"/>